<keyword evidence="3" id="KW-1185">Reference proteome</keyword>
<dbReference type="AlphaFoldDB" id="A0A7J6E1L1"/>
<evidence type="ECO:0000259" key="1">
    <source>
        <dbReference type="Pfam" id="PF13966"/>
    </source>
</evidence>
<name>A0A7J6E1L1_CANSA</name>
<sequence length="246" mass="27833">METIRGRAPYLRNVADVMYRNTRSWNHGFLCFLFGNDLGTKIGGIQIAKNGVEDFIVWKNSNSGQFSVKGAYWAAQVGRFNDTNRLWGWIWKSSIHPRLSMMLWRVCANVLPTANIFNSAACKCLFCDSSPENHFHLFVECPFALALWFSSPFPVRLNLATAGSIPELLCKLCEGVNGVLRGQMLGCFAIIFETIWNIRFRIVHQGEAAWSIDQARRAITNRFQELITANLKTVQSSITPPPLDKI</sequence>
<protein>
    <recommendedName>
        <fullName evidence="1">Reverse transcriptase zinc-binding domain-containing protein</fullName>
    </recommendedName>
</protein>
<dbReference type="InterPro" id="IPR026960">
    <property type="entry name" value="RVT-Znf"/>
</dbReference>
<evidence type="ECO:0000313" key="3">
    <source>
        <dbReference type="Proteomes" id="UP000583929"/>
    </source>
</evidence>
<evidence type="ECO:0000313" key="2">
    <source>
        <dbReference type="EMBL" id="KAF4351579.1"/>
    </source>
</evidence>
<reference evidence="2 3" key="1">
    <citation type="journal article" date="2020" name="bioRxiv">
        <title>Sequence and annotation of 42 cannabis genomes reveals extensive copy number variation in cannabinoid synthesis and pathogen resistance genes.</title>
        <authorList>
            <person name="Mckernan K.J."/>
            <person name="Helbert Y."/>
            <person name="Kane L.T."/>
            <person name="Ebling H."/>
            <person name="Zhang L."/>
            <person name="Liu B."/>
            <person name="Eaton Z."/>
            <person name="Mclaughlin S."/>
            <person name="Kingan S."/>
            <person name="Baybayan P."/>
            <person name="Concepcion G."/>
            <person name="Jordan M."/>
            <person name="Riva A."/>
            <person name="Barbazuk W."/>
            <person name="Harkins T."/>
        </authorList>
    </citation>
    <scope>NUCLEOTIDE SEQUENCE [LARGE SCALE GENOMIC DNA]</scope>
    <source>
        <strain evidence="3">cv. Jamaican Lion 4</strain>
        <tissue evidence="2">Leaf</tissue>
    </source>
</reference>
<dbReference type="Pfam" id="PF13966">
    <property type="entry name" value="zf-RVT"/>
    <property type="match status" value="1"/>
</dbReference>
<gene>
    <name evidence="2" type="ORF">G4B88_000617</name>
</gene>
<proteinExistence type="predicted"/>
<organism evidence="2 3">
    <name type="scientific">Cannabis sativa</name>
    <name type="common">Hemp</name>
    <name type="synonym">Marijuana</name>
    <dbReference type="NCBI Taxonomy" id="3483"/>
    <lineage>
        <taxon>Eukaryota</taxon>
        <taxon>Viridiplantae</taxon>
        <taxon>Streptophyta</taxon>
        <taxon>Embryophyta</taxon>
        <taxon>Tracheophyta</taxon>
        <taxon>Spermatophyta</taxon>
        <taxon>Magnoliopsida</taxon>
        <taxon>eudicotyledons</taxon>
        <taxon>Gunneridae</taxon>
        <taxon>Pentapetalae</taxon>
        <taxon>rosids</taxon>
        <taxon>fabids</taxon>
        <taxon>Rosales</taxon>
        <taxon>Cannabaceae</taxon>
        <taxon>Cannabis</taxon>
    </lineage>
</organism>
<dbReference type="Proteomes" id="UP000583929">
    <property type="component" value="Unassembled WGS sequence"/>
</dbReference>
<feature type="domain" description="Reverse transcriptase zinc-binding" evidence="1">
    <location>
        <begin position="66"/>
        <end position="148"/>
    </location>
</feature>
<dbReference type="EMBL" id="JAATIQ010000553">
    <property type="protein sequence ID" value="KAF4351579.1"/>
    <property type="molecule type" value="Genomic_DNA"/>
</dbReference>
<comment type="caution">
    <text evidence="2">The sequence shown here is derived from an EMBL/GenBank/DDBJ whole genome shotgun (WGS) entry which is preliminary data.</text>
</comment>
<accession>A0A7J6E1L1</accession>